<dbReference type="AlphaFoldDB" id="A0A6J7VIG6"/>
<reference evidence="2" key="1">
    <citation type="submission" date="2020-05" db="EMBL/GenBank/DDBJ databases">
        <authorList>
            <person name="Chiriac C."/>
            <person name="Salcher M."/>
            <person name="Ghai R."/>
            <person name="Kavagutti S V."/>
        </authorList>
    </citation>
    <scope>NUCLEOTIDE SEQUENCE</scope>
</reference>
<keyword evidence="1" id="KW-1133">Transmembrane helix</keyword>
<evidence type="ECO:0000313" key="2">
    <source>
        <dbReference type="EMBL" id="CAB5078043.1"/>
    </source>
</evidence>
<keyword evidence="1" id="KW-0472">Membrane</keyword>
<feature type="transmembrane region" description="Helical" evidence="1">
    <location>
        <begin position="12"/>
        <end position="34"/>
    </location>
</feature>
<proteinExistence type="predicted"/>
<evidence type="ECO:0000256" key="1">
    <source>
        <dbReference type="SAM" id="Phobius"/>
    </source>
</evidence>
<gene>
    <name evidence="2" type="ORF">UFOPK4371_01311</name>
</gene>
<organism evidence="2">
    <name type="scientific">freshwater metagenome</name>
    <dbReference type="NCBI Taxonomy" id="449393"/>
    <lineage>
        <taxon>unclassified sequences</taxon>
        <taxon>metagenomes</taxon>
        <taxon>ecological metagenomes</taxon>
    </lineage>
</organism>
<keyword evidence="1" id="KW-0812">Transmembrane</keyword>
<dbReference type="EMBL" id="CAFBRD010000079">
    <property type="protein sequence ID" value="CAB5078043.1"/>
    <property type="molecule type" value="Genomic_DNA"/>
</dbReference>
<name>A0A6J7VIG6_9ZZZZ</name>
<accession>A0A6J7VIG6</accession>
<protein>
    <submittedName>
        <fullName evidence="2">Unannotated protein</fullName>
    </submittedName>
</protein>
<sequence length="119" mass="13033">MIWVLRRGSDPVLINQGVVIAAIVLALIGLYSFVAGWNLKVDESDALVAATKQVGFPVGHASAQMGWRGLLSRPTWRILLYSADDPPETRGLVLVDGVDGSVVEWFVEDNPENWDELDS</sequence>